<dbReference type="Proteomes" id="UP001501772">
    <property type="component" value="Unassembled WGS sequence"/>
</dbReference>
<proteinExistence type="predicted"/>
<accession>A0ABP8BK41</accession>
<keyword evidence="2" id="KW-1185">Reference proteome</keyword>
<evidence type="ECO:0000313" key="2">
    <source>
        <dbReference type="Proteomes" id="UP001501772"/>
    </source>
</evidence>
<name>A0ABP8BK41_9SPHI</name>
<dbReference type="EMBL" id="BAABBY010000008">
    <property type="protein sequence ID" value="GAA4208390.1"/>
    <property type="molecule type" value="Genomic_DNA"/>
</dbReference>
<organism evidence="1 2">
    <name type="scientific">Pedobacter jeongneungensis</name>
    <dbReference type="NCBI Taxonomy" id="947309"/>
    <lineage>
        <taxon>Bacteria</taxon>
        <taxon>Pseudomonadati</taxon>
        <taxon>Bacteroidota</taxon>
        <taxon>Sphingobacteriia</taxon>
        <taxon>Sphingobacteriales</taxon>
        <taxon>Sphingobacteriaceae</taxon>
        <taxon>Pedobacter</taxon>
    </lineage>
</organism>
<gene>
    <name evidence="1" type="ORF">GCM10022289_32170</name>
</gene>
<protein>
    <submittedName>
        <fullName evidence="1">Uncharacterized protein</fullName>
    </submittedName>
</protein>
<reference evidence="2" key="1">
    <citation type="journal article" date="2019" name="Int. J. Syst. Evol. Microbiol.">
        <title>The Global Catalogue of Microorganisms (GCM) 10K type strain sequencing project: providing services to taxonomists for standard genome sequencing and annotation.</title>
        <authorList>
            <consortium name="The Broad Institute Genomics Platform"/>
            <consortium name="The Broad Institute Genome Sequencing Center for Infectious Disease"/>
            <person name="Wu L."/>
            <person name="Ma J."/>
        </authorList>
    </citation>
    <scope>NUCLEOTIDE SEQUENCE [LARGE SCALE GENOMIC DNA]</scope>
    <source>
        <strain evidence="2">JCM 17626</strain>
    </source>
</reference>
<evidence type="ECO:0000313" key="1">
    <source>
        <dbReference type="EMBL" id="GAA4208390.1"/>
    </source>
</evidence>
<sequence length="82" mass="9418">MEVERISPRSKVLGQEYIIKSNKKVVISTETQWNGGIYLEIDFSTALHSARNDGEIKKPSSKLTEEGFLYNYNLISIYSKLF</sequence>
<comment type="caution">
    <text evidence="1">The sequence shown here is derived from an EMBL/GenBank/DDBJ whole genome shotgun (WGS) entry which is preliminary data.</text>
</comment>